<dbReference type="STRING" id="564608.C1MLR7"/>
<dbReference type="InterPro" id="IPR001537">
    <property type="entry name" value="SpoU_MeTrfase"/>
</dbReference>
<proteinExistence type="inferred from homology"/>
<dbReference type="InterPro" id="IPR004384">
    <property type="entry name" value="RNA_MeTrfase_TrmJ/LasT"/>
</dbReference>
<dbReference type="SUPFAM" id="SSF75217">
    <property type="entry name" value="alpha/beta knot"/>
    <property type="match status" value="1"/>
</dbReference>
<dbReference type="GO" id="GO:0003723">
    <property type="term" value="F:RNA binding"/>
    <property type="evidence" value="ECO:0007669"/>
    <property type="project" value="InterPro"/>
</dbReference>
<dbReference type="Gene3D" id="3.40.1280.10">
    <property type="match status" value="1"/>
</dbReference>
<organism evidence="8">
    <name type="scientific">Micromonas pusilla (strain CCMP1545)</name>
    <name type="common">Picoplanktonic green alga</name>
    <dbReference type="NCBI Taxonomy" id="564608"/>
    <lineage>
        <taxon>Eukaryota</taxon>
        <taxon>Viridiplantae</taxon>
        <taxon>Chlorophyta</taxon>
        <taxon>Mamiellophyceae</taxon>
        <taxon>Mamiellales</taxon>
        <taxon>Mamiellaceae</taxon>
        <taxon>Micromonas</taxon>
    </lineage>
</organism>
<dbReference type="Pfam" id="PF00588">
    <property type="entry name" value="SpoU_methylase"/>
    <property type="match status" value="1"/>
</dbReference>
<dbReference type="KEGG" id="mpp:MICPUCDRAFT_56246"/>
<dbReference type="EMBL" id="GG663737">
    <property type="protein sequence ID" value="EEH58454.1"/>
    <property type="molecule type" value="Genomic_DNA"/>
</dbReference>
<dbReference type="GO" id="GO:0008173">
    <property type="term" value="F:RNA methyltransferase activity"/>
    <property type="evidence" value="ECO:0007669"/>
    <property type="project" value="InterPro"/>
</dbReference>
<dbReference type="InterPro" id="IPR029026">
    <property type="entry name" value="tRNA_m1G_MTases_N"/>
</dbReference>
<reference evidence="7 8" key="1">
    <citation type="journal article" date="2009" name="Science">
        <title>Green evolution and dynamic adaptations revealed by genomes of the marine picoeukaryotes Micromonas.</title>
        <authorList>
            <person name="Worden A.Z."/>
            <person name="Lee J.H."/>
            <person name="Mock T."/>
            <person name="Rouze P."/>
            <person name="Simmons M.P."/>
            <person name="Aerts A.L."/>
            <person name="Allen A.E."/>
            <person name="Cuvelier M.L."/>
            <person name="Derelle E."/>
            <person name="Everett M.V."/>
            <person name="Foulon E."/>
            <person name="Grimwood J."/>
            <person name="Gundlach H."/>
            <person name="Henrissat B."/>
            <person name="Napoli C."/>
            <person name="McDonald S.M."/>
            <person name="Parker M.S."/>
            <person name="Rombauts S."/>
            <person name="Salamov A."/>
            <person name="Von Dassow P."/>
            <person name="Badger J.H."/>
            <person name="Coutinho P.M."/>
            <person name="Demir E."/>
            <person name="Dubchak I."/>
            <person name="Gentemann C."/>
            <person name="Eikrem W."/>
            <person name="Gready J.E."/>
            <person name="John U."/>
            <person name="Lanier W."/>
            <person name="Lindquist E.A."/>
            <person name="Lucas S."/>
            <person name="Mayer K.F."/>
            <person name="Moreau H."/>
            <person name="Not F."/>
            <person name="Otillar R."/>
            <person name="Panaud O."/>
            <person name="Pangilinan J."/>
            <person name="Paulsen I."/>
            <person name="Piegu B."/>
            <person name="Poliakov A."/>
            <person name="Robbens S."/>
            <person name="Schmutz J."/>
            <person name="Toulza E."/>
            <person name="Wyss T."/>
            <person name="Zelensky A."/>
            <person name="Zhou K."/>
            <person name="Armbrust E.V."/>
            <person name="Bhattacharya D."/>
            <person name="Goodenough U.W."/>
            <person name="Van de Peer Y."/>
            <person name="Grigoriev I.V."/>
        </authorList>
    </citation>
    <scope>NUCLEOTIDE SEQUENCE [LARGE SCALE GENOMIC DNA]</scope>
    <source>
        <strain evidence="7 8">CCMP1545</strain>
    </source>
</reference>
<dbReference type="RefSeq" id="XP_003056809.1">
    <property type="nucleotide sequence ID" value="XM_003056763.1"/>
</dbReference>
<feature type="region of interest" description="Disordered" evidence="5">
    <location>
        <begin position="264"/>
        <end position="292"/>
    </location>
</feature>
<accession>C1MLR7</accession>
<keyword evidence="4" id="KW-0949">S-adenosyl-L-methionine</keyword>
<evidence type="ECO:0000256" key="2">
    <source>
        <dbReference type="ARBA" id="ARBA00022603"/>
    </source>
</evidence>
<keyword evidence="8" id="KW-1185">Reference proteome</keyword>
<dbReference type="AlphaFoldDB" id="C1MLR7"/>
<feature type="compositionally biased region" description="Polar residues" evidence="5">
    <location>
        <begin position="282"/>
        <end position="292"/>
    </location>
</feature>
<evidence type="ECO:0000256" key="1">
    <source>
        <dbReference type="ARBA" id="ARBA00007228"/>
    </source>
</evidence>
<evidence type="ECO:0000256" key="3">
    <source>
        <dbReference type="ARBA" id="ARBA00022679"/>
    </source>
</evidence>
<protein>
    <submittedName>
        <fullName evidence="7">Predicted protein</fullName>
    </submittedName>
</protein>
<dbReference type="InterPro" id="IPR029028">
    <property type="entry name" value="Alpha/beta_knot_MTases"/>
</dbReference>
<gene>
    <name evidence="7" type="ORF">MICPUCDRAFT_56246</name>
</gene>
<dbReference type="GeneID" id="9682248"/>
<comment type="similarity">
    <text evidence="1">Belongs to the class IV-like SAM-binding methyltransferase superfamily. RNA methyltransferase TrmH family.</text>
</comment>
<dbReference type="OrthoDB" id="497832at2759"/>
<dbReference type="GO" id="GO:0002128">
    <property type="term" value="P:tRNA nucleoside ribose methylation"/>
    <property type="evidence" value="ECO:0007669"/>
    <property type="project" value="TreeGrafter"/>
</dbReference>
<evidence type="ECO:0000259" key="6">
    <source>
        <dbReference type="Pfam" id="PF00588"/>
    </source>
</evidence>
<evidence type="ECO:0000313" key="8">
    <source>
        <dbReference type="Proteomes" id="UP000001876"/>
    </source>
</evidence>
<name>C1MLR7_MICPC</name>
<keyword evidence="2" id="KW-0489">Methyltransferase</keyword>
<dbReference type="eggNOG" id="ENOG502S173">
    <property type="taxonomic scope" value="Eukaryota"/>
</dbReference>
<dbReference type="OMA" id="NQGTLWR"/>
<sequence length="292" mass="31489">MEVPSTSGTPAVLRYVYPGVTPRNGRLVTAGAATLLSGCEIRDLLANDGVDVTRWQLRFQDKRNEGWARLEPDTMIAFDDPDRMRLDVALEPVPRPADARRLQGEDERDGYFGIGVVGGKNEANQGTLWRSAWTCGAAFTFTVAQRFAKSSADTVKVWTSLPAYAYEDWGAFASAQPHACSWVAVEMGTDATPLEEFEHPDRAIYVLGSEDNGLPSSVLRACAHRVALPAAEGRTASFNVAACGSVVMYDRVAKRRRAEGGVARLRQGDSLPGGRVGVDSAKPSQVLASSKA</sequence>
<dbReference type="PANTHER" id="PTHR42786">
    <property type="entry name" value="TRNA/RRNA METHYLTRANSFERASE"/>
    <property type="match status" value="1"/>
</dbReference>
<evidence type="ECO:0000256" key="4">
    <source>
        <dbReference type="ARBA" id="ARBA00022691"/>
    </source>
</evidence>
<evidence type="ECO:0000313" key="7">
    <source>
        <dbReference type="EMBL" id="EEH58454.1"/>
    </source>
</evidence>
<dbReference type="Proteomes" id="UP000001876">
    <property type="component" value="Unassembled WGS sequence"/>
</dbReference>
<dbReference type="PANTHER" id="PTHR42786:SF6">
    <property type="entry name" value="TRNA_RRNA METHYLTRANSFERASE SPOU TYPE DOMAIN-CONTAINING PROTEIN"/>
    <property type="match status" value="1"/>
</dbReference>
<dbReference type="GO" id="GO:0005829">
    <property type="term" value="C:cytosol"/>
    <property type="evidence" value="ECO:0007669"/>
    <property type="project" value="TreeGrafter"/>
</dbReference>
<dbReference type="CDD" id="cd18098">
    <property type="entry name" value="SpoU-like"/>
    <property type="match status" value="1"/>
</dbReference>
<feature type="domain" description="tRNA/rRNA methyltransferase SpoU type" evidence="6">
    <location>
        <begin position="119"/>
        <end position="249"/>
    </location>
</feature>
<keyword evidence="3" id="KW-0808">Transferase</keyword>
<evidence type="ECO:0000256" key="5">
    <source>
        <dbReference type="SAM" id="MobiDB-lite"/>
    </source>
</evidence>